<feature type="region of interest" description="Disordered" evidence="1">
    <location>
        <begin position="1"/>
        <end position="28"/>
    </location>
</feature>
<dbReference type="EnsemblPlants" id="OBART05G20660.1">
    <property type="protein sequence ID" value="OBART05G20660.1"/>
    <property type="gene ID" value="OBART05G20660"/>
</dbReference>
<protein>
    <submittedName>
        <fullName evidence="2">Uncharacterized protein</fullName>
    </submittedName>
</protein>
<feature type="compositionally biased region" description="Pro residues" evidence="1">
    <location>
        <begin position="12"/>
        <end position="21"/>
    </location>
</feature>
<proteinExistence type="predicted"/>
<evidence type="ECO:0000313" key="3">
    <source>
        <dbReference type="Proteomes" id="UP000026960"/>
    </source>
</evidence>
<evidence type="ECO:0000313" key="2">
    <source>
        <dbReference type="EnsemblPlants" id="OBART05G20660.1"/>
    </source>
</evidence>
<sequence length="229" mass="23964">MEDELGGAPLLHEPPPPPQTPPRRRRTGVPVPILHGNNCNSDLYFWLPLVDAKGVHRGDLRLPDVRGIAEAVRDGARVVYADVVDGLGGGRVVARIRGQLVLLEVAPLAAYAGGDGGGGGDDGDGLQMYVPKLSAENCEHFFWVPFVDEIGTLRGHVPSSTLGGIADAVRGGARVVYARIGGEHPIPPLAGGRVLLLVGGHLVSLNVVALGLGVPVPARDREDDHGVIN</sequence>
<organism evidence="2">
    <name type="scientific">Oryza barthii</name>
    <dbReference type="NCBI Taxonomy" id="65489"/>
    <lineage>
        <taxon>Eukaryota</taxon>
        <taxon>Viridiplantae</taxon>
        <taxon>Streptophyta</taxon>
        <taxon>Embryophyta</taxon>
        <taxon>Tracheophyta</taxon>
        <taxon>Spermatophyta</taxon>
        <taxon>Magnoliopsida</taxon>
        <taxon>Liliopsida</taxon>
        <taxon>Poales</taxon>
        <taxon>Poaceae</taxon>
        <taxon>BOP clade</taxon>
        <taxon>Oryzoideae</taxon>
        <taxon>Oryzeae</taxon>
        <taxon>Oryzinae</taxon>
        <taxon>Oryza</taxon>
    </lineage>
</organism>
<keyword evidence="3" id="KW-1185">Reference proteome</keyword>
<evidence type="ECO:0000256" key="1">
    <source>
        <dbReference type="SAM" id="MobiDB-lite"/>
    </source>
</evidence>
<dbReference type="PaxDb" id="65489-OBART05G20660.1"/>
<name>A0A0D3G935_9ORYZ</name>
<dbReference type="AlphaFoldDB" id="A0A0D3G935"/>
<reference evidence="2" key="1">
    <citation type="journal article" date="2009" name="Rice">
        <title>De Novo Next Generation Sequencing of Plant Genomes.</title>
        <authorList>
            <person name="Rounsley S."/>
            <person name="Marri P.R."/>
            <person name="Yu Y."/>
            <person name="He R."/>
            <person name="Sisneros N."/>
            <person name="Goicoechea J.L."/>
            <person name="Lee S.J."/>
            <person name="Angelova A."/>
            <person name="Kudrna D."/>
            <person name="Luo M."/>
            <person name="Affourtit J."/>
            <person name="Desany B."/>
            <person name="Knight J."/>
            <person name="Niazi F."/>
            <person name="Egholm M."/>
            <person name="Wing R.A."/>
        </authorList>
    </citation>
    <scope>NUCLEOTIDE SEQUENCE [LARGE SCALE GENOMIC DNA]</scope>
    <source>
        <strain evidence="2">cv. IRGC 105608</strain>
    </source>
</reference>
<accession>A0A0D3G935</accession>
<dbReference type="Proteomes" id="UP000026960">
    <property type="component" value="Chromosome 5"/>
</dbReference>
<dbReference type="HOGENOM" id="CLU_105604_0_0_1"/>
<dbReference type="Gramene" id="OBART05G20660.1">
    <property type="protein sequence ID" value="OBART05G20660.1"/>
    <property type="gene ID" value="OBART05G20660"/>
</dbReference>
<reference evidence="2" key="2">
    <citation type="submission" date="2015-03" db="UniProtKB">
        <authorList>
            <consortium name="EnsemblPlants"/>
        </authorList>
    </citation>
    <scope>IDENTIFICATION</scope>
</reference>